<accession>A0A344UX51</accession>
<keyword evidence="2" id="KW-1185">Reference proteome</keyword>
<sequence length="55" mass="5993">MIGARAREEEGRAALEDAATLRRRAVHALREEGLSQADAAAVLGISRQRVQQLSH</sequence>
<dbReference type="InterPro" id="IPR010982">
    <property type="entry name" value="Lambda_DNA-bd_dom_sf"/>
</dbReference>
<evidence type="ECO:0008006" key="3">
    <source>
        <dbReference type="Google" id="ProtNLM"/>
    </source>
</evidence>
<reference evidence="1 2" key="1">
    <citation type="submission" date="2017-12" db="EMBL/GenBank/DDBJ databases">
        <title>The whole genome sequence of the Acidipropionibacterium virtanenii sp. nov. type strain JS278.</title>
        <authorList>
            <person name="Laine P."/>
            <person name="Deptula P."/>
            <person name="Varmanen P."/>
            <person name="Auvinen P."/>
        </authorList>
    </citation>
    <scope>NUCLEOTIDE SEQUENCE [LARGE SCALE GENOMIC DNA]</scope>
    <source>
        <strain evidence="1 2">JS278</strain>
    </source>
</reference>
<dbReference type="KEGG" id="acij:JS278_02714"/>
<dbReference type="RefSeq" id="WP_220149980.1">
    <property type="nucleotide sequence ID" value="NZ_CP025198.1"/>
</dbReference>
<dbReference type="GO" id="GO:0003677">
    <property type="term" value="F:DNA binding"/>
    <property type="evidence" value="ECO:0007669"/>
    <property type="project" value="InterPro"/>
</dbReference>
<evidence type="ECO:0000313" key="1">
    <source>
        <dbReference type="EMBL" id="AXE39849.1"/>
    </source>
</evidence>
<gene>
    <name evidence="1" type="ORF">JS278_02714</name>
</gene>
<dbReference type="Proteomes" id="UP000251995">
    <property type="component" value="Chromosome"/>
</dbReference>
<dbReference type="AlphaFoldDB" id="A0A344UX51"/>
<dbReference type="Pfam" id="PF13384">
    <property type="entry name" value="HTH_23"/>
    <property type="match status" value="1"/>
</dbReference>
<organism evidence="1 2">
    <name type="scientific">Acidipropionibacterium virtanenii</name>
    <dbReference type="NCBI Taxonomy" id="2057246"/>
    <lineage>
        <taxon>Bacteria</taxon>
        <taxon>Bacillati</taxon>
        <taxon>Actinomycetota</taxon>
        <taxon>Actinomycetes</taxon>
        <taxon>Propionibacteriales</taxon>
        <taxon>Propionibacteriaceae</taxon>
        <taxon>Acidipropionibacterium</taxon>
    </lineage>
</organism>
<proteinExistence type="predicted"/>
<dbReference type="EMBL" id="CP025198">
    <property type="protein sequence ID" value="AXE39849.1"/>
    <property type="molecule type" value="Genomic_DNA"/>
</dbReference>
<name>A0A344UX51_9ACTN</name>
<evidence type="ECO:0000313" key="2">
    <source>
        <dbReference type="Proteomes" id="UP000251995"/>
    </source>
</evidence>
<protein>
    <recommendedName>
        <fullName evidence="3">RNA polymerase sigma-70 region 4 domain-containing protein</fullName>
    </recommendedName>
</protein>
<dbReference type="Gene3D" id="1.10.260.40">
    <property type="entry name" value="lambda repressor-like DNA-binding domains"/>
    <property type="match status" value="1"/>
</dbReference>